<keyword evidence="2" id="KW-0472">Membrane</keyword>
<feature type="transmembrane region" description="Helical" evidence="2">
    <location>
        <begin position="59"/>
        <end position="79"/>
    </location>
</feature>
<feature type="region of interest" description="Disordered" evidence="1">
    <location>
        <begin position="1"/>
        <end position="32"/>
    </location>
</feature>
<dbReference type="EMBL" id="FOMQ01000002">
    <property type="protein sequence ID" value="SFD46187.1"/>
    <property type="molecule type" value="Genomic_DNA"/>
</dbReference>
<keyword evidence="2" id="KW-0812">Transmembrane</keyword>
<keyword evidence="2" id="KW-1133">Transmembrane helix</keyword>
<feature type="compositionally biased region" description="Polar residues" evidence="1">
    <location>
        <begin position="1"/>
        <end position="10"/>
    </location>
</feature>
<keyword evidence="4" id="KW-1185">Reference proteome</keyword>
<dbReference type="AlphaFoldDB" id="A0A1I1SI74"/>
<name>A0A1I1SI74_9BURK</name>
<evidence type="ECO:0000313" key="4">
    <source>
        <dbReference type="Proteomes" id="UP000199517"/>
    </source>
</evidence>
<evidence type="ECO:0000256" key="2">
    <source>
        <dbReference type="SAM" id="Phobius"/>
    </source>
</evidence>
<evidence type="ECO:0000313" key="3">
    <source>
        <dbReference type="EMBL" id="SFD46187.1"/>
    </source>
</evidence>
<evidence type="ECO:0000256" key="1">
    <source>
        <dbReference type="SAM" id="MobiDB-lite"/>
    </source>
</evidence>
<gene>
    <name evidence="3" type="ORF">SAMN04489710_102238</name>
</gene>
<reference evidence="4" key="1">
    <citation type="submission" date="2016-10" db="EMBL/GenBank/DDBJ databases">
        <authorList>
            <person name="Varghese N."/>
            <person name="Submissions S."/>
        </authorList>
    </citation>
    <scope>NUCLEOTIDE SEQUENCE [LARGE SCALE GENOMIC DNA]</scope>
    <source>
        <strain evidence="4">DSM 7481</strain>
    </source>
</reference>
<protein>
    <recommendedName>
        <fullName evidence="5">Cytochrome oxidase Cu insertion factor, SCO1/SenC/PrrC family</fullName>
    </recommendedName>
</protein>
<dbReference type="SUPFAM" id="SSF52833">
    <property type="entry name" value="Thioredoxin-like"/>
    <property type="match status" value="1"/>
</dbReference>
<proteinExistence type="predicted"/>
<dbReference type="Proteomes" id="UP000199517">
    <property type="component" value="Unassembled WGS sequence"/>
</dbReference>
<dbReference type="STRING" id="32040.SAMN04489710_102238"/>
<dbReference type="RefSeq" id="WP_245783518.1">
    <property type="nucleotide sequence ID" value="NZ_FOMQ01000002.1"/>
</dbReference>
<evidence type="ECO:0008006" key="5">
    <source>
        <dbReference type="Google" id="ProtNLM"/>
    </source>
</evidence>
<dbReference type="InterPro" id="IPR036249">
    <property type="entry name" value="Thioredoxin-like_sf"/>
</dbReference>
<accession>A0A1I1SI74</accession>
<organism evidence="3 4">
    <name type="scientific">Paracidovorax konjaci</name>
    <dbReference type="NCBI Taxonomy" id="32040"/>
    <lineage>
        <taxon>Bacteria</taxon>
        <taxon>Pseudomonadati</taxon>
        <taxon>Pseudomonadota</taxon>
        <taxon>Betaproteobacteria</taxon>
        <taxon>Burkholderiales</taxon>
        <taxon>Comamonadaceae</taxon>
        <taxon>Paracidovorax</taxon>
    </lineage>
</organism>
<sequence>MSGSKSSDASFAQAASRPPEAGESDAAHPLGLSVHGLPATGEAIAALETRSRQGRWKMLGVLLVCAAPVIASYTAYYVVRPEARRSYGELIEPQRPLPAALAAPALDGRPGTLGQLQGQWLLVSVAPGACDEVCRNHLYLQRQLREGLGKDKDRMDWVWLVTDGAEPPAEIAPGLRGATVRRVDAQALAGWLAPAQGHALSDHLFVVDPMGHWMMRFPARLDAAGAARAKRDLERLMRASASWDQPGRPGVQP</sequence>